<dbReference type="EMBL" id="MVBO01000030">
    <property type="protein sequence ID" value="OZJ04798.1"/>
    <property type="molecule type" value="Genomic_DNA"/>
</dbReference>
<name>A0A261Y2K3_9FUNG</name>
<organism evidence="1 2">
    <name type="scientific">Bifiguratus adelaidae</name>
    <dbReference type="NCBI Taxonomy" id="1938954"/>
    <lineage>
        <taxon>Eukaryota</taxon>
        <taxon>Fungi</taxon>
        <taxon>Fungi incertae sedis</taxon>
        <taxon>Mucoromycota</taxon>
        <taxon>Mucoromycotina</taxon>
        <taxon>Endogonomycetes</taxon>
        <taxon>Endogonales</taxon>
        <taxon>Endogonales incertae sedis</taxon>
        <taxon>Bifiguratus</taxon>
    </lineage>
</organism>
<accession>A0A261Y2K3</accession>
<comment type="caution">
    <text evidence="1">The sequence shown here is derived from an EMBL/GenBank/DDBJ whole genome shotgun (WGS) entry which is preliminary data.</text>
</comment>
<sequence length="150" mass="16829">MNHHSFHLSSATLNTPMILHPFAGSTLEPLGAPMTLYPSYRTSILPFLDSEDSDSRFHLSPASPASPTTEYHTTACRVCAVYPKLEPTRRTPALRRKGKPAHINIPTYFGRCEPAQEDQVYSDWSLGEGEEVSNDRGFGDVPPWIRERML</sequence>
<gene>
    <name evidence="1" type="ORF">BZG36_01853</name>
</gene>
<protein>
    <submittedName>
        <fullName evidence="1">Uncharacterized protein</fullName>
    </submittedName>
</protein>
<reference evidence="1 2" key="1">
    <citation type="journal article" date="2017" name="Mycologia">
        <title>Bifiguratus adelaidae, gen. et sp. nov., a new member of Mucoromycotina in endophytic and soil-dwelling habitats.</title>
        <authorList>
            <person name="Torres-Cruz T.J."/>
            <person name="Billingsley Tobias T.L."/>
            <person name="Almatruk M."/>
            <person name="Hesse C."/>
            <person name="Kuske C.R."/>
            <person name="Desiro A."/>
            <person name="Benucci G.M."/>
            <person name="Bonito G."/>
            <person name="Stajich J.E."/>
            <person name="Dunlap C."/>
            <person name="Arnold A.E."/>
            <person name="Porras-Alfaro A."/>
        </authorList>
    </citation>
    <scope>NUCLEOTIDE SEQUENCE [LARGE SCALE GENOMIC DNA]</scope>
    <source>
        <strain evidence="1 2">AZ0501</strain>
    </source>
</reference>
<proteinExistence type="predicted"/>
<evidence type="ECO:0000313" key="2">
    <source>
        <dbReference type="Proteomes" id="UP000242875"/>
    </source>
</evidence>
<dbReference type="OrthoDB" id="2384506at2759"/>
<keyword evidence="2" id="KW-1185">Reference proteome</keyword>
<evidence type="ECO:0000313" key="1">
    <source>
        <dbReference type="EMBL" id="OZJ04798.1"/>
    </source>
</evidence>
<dbReference type="AlphaFoldDB" id="A0A261Y2K3"/>
<dbReference type="Proteomes" id="UP000242875">
    <property type="component" value="Unassembled WGS sequence"/>
</dbReference>